<dbReference type="InterPro" id="IPR002347">
    <property type="entry name" value="SDR_fam"/>
</dbReference>
<evidence type="ECO:0000313" key="5">
    <source>
        <dbReference type="Proteomes" id="UP000460298"/>
    </source>
</evidence>
<dbReference type="Pfam" id="PF00106">
    <property type="entry name" value="adh_short"/>
    <property type="match status" value="1"/>
</dbReference>
<sequence length="275" mass="31049">MKKVIVISGIGQGMGREVALLLSKRDYILCGFDIDAEAIRTLGEELTAQKVEHLLESFDITDAKRLQKFRDSVIARHGHVDTVLSNVGIGFFGAFEEVDLERALQCFNINVIGCARLFQLFLPGMRERRAGKLVAMSSLVGQIPFPFESIYSSSKFAIEGLVQSIRFEVQPYNIEVALIEPAQVSTGFAAKVHRLPHPASPYFERVRRFLERDKELIKTATKPNEAAPRIVAVLEAKRPSLFNQVDGMSTFFLFLNRILPLKLRDFILLNHMDIR</sequence>
<reference evidence="4 5" key="1">
    <citation type="submission" date="2019-10" db="EMBL/GenBank/DDBJ databases">
        <title>Extracellular Electron Transfer in a Candidatus Methanoperedens spp. Enrichment Culture.</title>
        <authorList>
            <person name="Berger S."/>
            <person name="Rangel Shaw D."/>
            <person name="Berben T."/>
            <person name="In 'T Zandt M."/>
            <person name="Frank J."/>
            <person name="Reimann J."/>
            <person name="Jetten M.S.M."/>
            <person name="Welte C.U."/>
        </authorList>
    </citation>
    <scope>NUCLEOTIDE SEQUENCE [LARGE SCALE GENOMIC DNA]</scope>
    <source>
        <strain evidence="4">SB12</strain>
    </source>
</reference>
<dbReference type="GO" id="GO:0005829">
    <property type="term" value="C:cytosol"/>
    <property type="evidence" value="ECO:0007669"/>
    <property type="project" value="TreeGrafter"/>
</dbReference>
<dbReference type="OrthoDB" id="9775296at2"/>
<proteinExistence type="inferred from homology"/>
<dbReference type="EMBL" id="WBUI01000006">
    <property type="protein sequence ID" value="KAB2933361.1"/>
    <property type="molecule type" value="Genomic_DNA"/>
</dbReference>
<evidence type="ECO:0000313" key="4">
    <source>
        <dbReference type="EMBL" id="KAB2933361.1"/>
    </source>
</evidence>
<comment type="similarity">
    <text evidence="1 3">Belongs to the short-chain dehydrogenases/reductases (SDR) family.</text>
</comment>
<evidence type="ECO:0000256" key="2">
    <source>
        <dbReference type="ARBA" id="ARBA00023002"/>
    </source>
</evidence>
<dbReference type="PRINTS" id="PR00080">
    <property type="entry name" value="SDRFAMILY"/>
</dbReference>
<dbReference type="RefSeq" id="WP_002772475.1">
    <property type="nucleotide sequence ID" value="NZ_JQDG01000080.1"/>
</dbReference>
<dbReference type="PANTHER" id="PTHR43391:SF86">
    <property type="entry name" value="SHORT-CHAIN DEHYDROGENASE_REDUCTASE FAMILY PROTEIN"/>
    <property type="match status" value="1"/>
</dbReference>
<protein>
    <submittedName>
        <fullName evidence="4">SDR family NAD(P)-dependent oxidoreductase</fullName>
    </submittedName>
</protein>
<evidence type="ECO:0000256" key="1">
    <source>
        <dbReference type="ARBA" id="ARBA00006484"/>
    </source>
</evidence>
<dbReference type="SUPFAM" id="SSF51735">
    <property type="entry name" value="NAD(P)-binding Rossmann-fold domains"/>
    <property type="match status" value="1"/>
</dbReference>
<comment type="caution">
    <text evidence="4">The sequence shown here is derived from an EMBL/GenBank/DDBJ whole genome shotgun (WGS) entry which is preliminary data.</text>
</comment>
<dbReference type="PROSITE" id="PS00061">
    <property type="entry name" value="ADH_SHORT"/>
    <property type="match status" value="1"/>
</dbReference>
<dbReference type="Gene3D" id="3.40.50.720">
    <property type="entry name" value="NAD(P)-binding Rossmann-like Domain"/>
    <property type="match status" value="1"/>
</dbReference>
<organism evidence="4 5">
    <name type="scientific">Leptonema illini</name>
    <dbReference type="NCBI Taxonomy" id="183"/>
    <lineage>
        <taxon>Bacteria</taxon>
        <taxon>Pseudomonadati</taxon>
        <taxon>Spirochaetota</taxon>
        <taxon>Spirochaetia</taxon>
        <taxon>Leptospirales</taxon>
        <taxon>Leptospiraceae</taxon>
        <taxon>Leptonema</taxon>
    </lineage>
</organism>
<dbReference type="AlphaFoldDB" id="A0A833H2I3"/>
<dbReference type="GO" id="GO:0016491">
    <property type="term" value="F:oxidoreductase activity"/>
    <property type="evidence" value="ECO:0007669"/>
    <property type="project" value="UniProtKB-KW"/>
</dbReference>
<keyword evidence="2" id="KW-0560">Oxidoreductase</keyword>
<dbReference type="InterPro" id="IPR036291">
    <property type="entry name" value="NAD(P)-bd_dom_sf"/>
</dbReference>
<name>A0A833H2I3_9LEPT</name>
<evidence type="ECO:0000256" key="3">
    <source>
        <dbReference type="RuleBase" id="RU000363"/>
    </source>
</evidence>
<dbReference type="Proteomes" id="UP000460298">
    <property type="component" value="Unassembled WGS sequence"/>
</dbReference>
<accession>A0A833H2I3</accession>
<dbReference type="PANTHER" id="PTHR43391">
    <property type="entry name" value="RETINOL DEHYDROGENASE-RELATED"/>
    <property type="match status" value="1"/>
</dbReference>
<dbReference type="InterPro" id="IPR020904">
    <property type="entry name" value="Sc_DH/Rdtase_CS"/>
</dbReference>
<dbReference type="PRINTS" id="PR00081">
    <property type="entry name" value="GDHRDH"/>
</dbReference>
<gene>
    <name evidence="4" type="ORF">F9K24_08405</name>
</gene>